<keyword evidence="3" id="KW-1133">Transmembrane helix</keyword>
<evidence type="ECO:0008006" key="6">
    <source>
        <dbReference type="Google" id="ProtNLM"/>
    </source>
</evidence>
<dbReference type="eggNOG" id="KOG2504">
    <property type="taxonomic scope" value="Eukaryota"/>
</dbReference>
<dbReference type="InterPro" id="IPR011701">
    <property type="entry name" value="MFS"/>
</dbReference>
<keyword evidence="3" id="KW-0472">Membrane</keyword>
<evidence type="ECO:0000256" key="2">
    <source>
        <dbReference type="ARBA" id="ARBA00006727"/>
    </source>
</evidence>
<feature type="transmembrane region" description="Helical" evidence="3">
    <location>
        <begin position="242"/>
        <end position="263"/>
    </location>
</feature>
<organism evidence="4 5">
    <name type="scientific">Phaeosphaeria nodorum (strain SN15 / ATCC MYA-4574 / FGSC 10173)</name>
    <name type="common">Glume blotch fungus</name>
    <name type="synonym">Parastagonospora nodorum</name>
    <dbReference type="NCBI Taxonomy" id="321614"/>
    <lineage>
        <taxon>Eukaryota</taxon>
        <taxon>Fungi</taxon>
        <taxon>Dikarya</taxon>
        <taxon>Ascomycota</taxon>
        <taxon>Pezizomycotina</taxon>
        <taxon>Dothideomycetes</taxon>
        <taxon>Pleosporomycetidae</taxon>
        <taxon>Pleosporales</taxon>
        <taxon>Pleosporineae</taxon>
        <taxon>Phaeosphaeriaceae</taxon>
        <taxon>Parastagonospora</taxon>
    </lineage>
</organism>
<feature type="transmembrane region" description="Helical" evidence="3">
    <location>
        <begin position="284"/>
        <end position="306"/>
    </location>
</feature>
<dbReference type="InParanoid" id="Q0ULQ0"/>
<dbReference type="RefSeq" id="XP_001797655.1">
    <property type="nucleotide sequence ID" value="XM_001797603.1"/>
</dbReference>
<accession>Q0ULQ0</accession>
<dbReference type="KEGG" id="pno:SNOG_07314"/>
<protein>
    <recommendedName>
        <fullName evidence="6">Major facilitator superfamily (MFS) profile domain-containing protein</fullName>
    </recommendedName>
</protein>
<dbReference type="PANTHER" id="PTHR11360:SF302">
    <property type="entry name" value="MAJOR FACILITATOR SUPERFAMILY (MFS) PROFILE DOMAIN-CONTAINING PROTEIN"/>
    <property type="match status" value="1"/>
</dbReference>
<dbReference type="InterPro" id="IPR050327">
    <property type="entry name" value="Proton-linked_MCT"/>
</dbReference>
<keyword evidence="3" id="KW-0812">Transmembrane</keyword>
<feature type="transmembrane region" description="Helical" evidence="3">
    <location>
        <begin position="34"/>
        <end position="58"/>
    </location>
</feature>
<dbReference type="GO" id="GO:0022857">
    <property type="term" value="F:transmembrane transporter activity"/>
    <property type="evidence" value="ECO:0000318"/>
    <property type="project" value="GO_Central"/>
</dbReference>
<reference evidence="5" key="1">
    <citation type="journal article" date="2007" name="Plant Cell">
        <title>Dothideomycete-plant interactions illuminated by genome sequencing and EST analysis of the wheat pathogen Stagonospora nodorum.</title>
        <authorList>
            <person name="Hane J.K."/>
            <person name="Lowe R.G."/>
            <person name="Solomon P.S."/>
            <person name="Tan K.C."/>
            <person name="Schoch C.L."/>
            <person name="Spatafora J.W."/>
            <person name="Crous P.W."/>
            <person name="Kodira C."/>
            <person name="Birren B.W."/>
            <person name="Galagan J.E."/>
            <person name="Torriani S.F."/>
            <person name="McDonald B.A."/>
            <person name="Oliver R.P."/>
        </authorList>
    </citation>
    <scope>NUCLEOTIDE SEQUENCE [LARGE SCALE GENOMIC DNA]</scope>
    <source>
        <strain evidence="5">SN15 / ATCC MYA-4574 / FGSC 10173</strain>
    </source>
</reference>
<dbReference type="SUPFAM" id="SSF103473">
    <property type="entry name" value="MFS general substrate transporter"/>
    <property type="match status" value="2"/>
</dbReference>
<dbReference type="InterPro" id="IPR036259">
    <property type="entry name" value="MFS_trans_sf"/>
</dbReference>
<feature type="transmembrane region" description="Helical" evidence="3">
    <location>
        <begin position="78"/>
        <end position="100"/>
    </location>
</feature>
<dbReference type="Pfam" id="PF07690">
    <property type="entry name" value="MFS_1"/>
    <property type="match status" value="1"/>
</dbReference>
<dbReference type="PANTHER" id="PTHR11360">
    <property type="entry name" value="MONOCARBOXYLATE TRANSPORTER"/>
    <property type="match status" value="1"/>
</dbReference>
<comment type="subcellular location">
    <subcellularLocation>
        <location evidence="1">Membrane</location>
        <topology evidence="1">Multi-pass membrane protein</topology>
    </subcellularLocation>
</comment>
<evidence type="ECO:0000313" key="4">
    <source>
        <dbReference type="EMBL" id="EAT84780.2"/>
    </source>
</evidence>
<feature type="transmembrane region" description="Helical" evidence="3">
    <location>
        <begin position="318"/>
        <end position="336"/>
    </location>
</feature>
<proteinExistence type="inferred from homology"/>
<dbReference type="Gene3D" id="1.20.1250.20">
    <property type="entry name" value="MFS general substrate transporter like domains"/>
    <property type="match status" value="1"/>
</dbReference>
<feature type="transmembrane region" description="Helical" evidence="3">
    <location>
        <begin position="112"/>
        <end position="131"/>
    </location>
</feature>
<name>Q0ULQ0_PHANO</name>
<evidence type="ECO:0000313" key="5">
    <source>
        <dbReference type="Proteomes" id="UP000001055"/>
    </source>
</evidence>
<comment type="similarity">
    <text evidence="2">Belongs to the major facilitator superfamily. Monocarboxylate porter (TC 2.A.1.13) family.</text>
</comment>
<dbReference type="GO" id="GO:0005886">
    <property type="term" value="C:plasma membrane"/>
    <property type="evidence" value="ECO:0000318"/>
    <property type="project" value="GO_Central"/>
</dbReference>
<feature type="transmembrane region" description="Helical" evidence="3">
    <location>
        <begin position="137"/>
        <end position="157"/>
    </location>
</feature>
<dbReference type="AlphaFoldDB" id="Q0ULQ0"/>
<evidence type="ECO:0000256" key="1">
    <source>
        <dbReference type="ARBA" id="ARBA00004141"/>
    </source>
</evidence>
<dbReference type="Proteomes" id="UP000001055">
    <property type="component" value="Unassembled WGS sequence"/>
</dbReference>
<evidence type="ECO:0000256" key="3">
    <source>
        <dbReference type="SAM" id="Phobius"/>
    </source>
</evidence>
<dbReference type="VEuPathDB" id="FungiDB:JI435_073140"/>
<dbReference type="GeneID" id="5974548"/>
<gene>
    <name evidence="4" type="ORF">SNOG_07314</name>
</gene>
<sequence>MSYQDLEKRDKDCKNLKSNNVGARVTRSQQVKILLSNSLAAFTVVGLTQAFGVFQAEYARIQAVQDGIVRAEEMDDRALISAIGSLGNGGIVAVFAVLYYPHLPQLGIHVRYLCSFGTACIVLGLAAAAASHSVWHLFVTQGLLVGIGAGVLLYVLAPILPEYFPDRSGLAQGTMYTESLGLGFEHASYLLAINSGVGIPARLGAGALADKIGHQNTLIIATAVYALATWALWLPSAQTNNVGLFIGMSTCHGLINGVFNIVMNSAQKQLFGDEMYYPKNGAMTSIRGVGYVVGVPLAGAMVNRVTGADLRGTDFTKVIVYVGSLLTLSLLCLLNVRRLDAKQNGWKWAR</sequence>
<feature type="transmembrane region" description="Helical" evidence="3">
    <location>
        <begin position="218"/>
        <end position="236"/>
    </location>
</feature>
<dbReference type="HOGENOM" id="CLU_001265_1_2_1"/>
<dbReference type="EMBL" id="CH445335">
    <property type="protein sequence ID" value="EAT84780.2"/>
    <property type="molecule type" value="Genomic_DNA"/>
</dbReference>